<dbReference type="InterPro" id="IPR001849">
    <property type="entry name" value="PH_domain"/>
</dbReference>
<dbReference type="EMBL" id="JALLBG020000135">
    <property type="protein sequence ID" value="KAL3762484.1"/>
    <property type="molecule type" value="Genomic_DNA"/>
</dbReference>
<evidence type="ECO:0000313" key="4">
    <source>
        <dbReference type="EMBL" id="KAL3762484.1"/>
    </source>
</evidence>
<evidence type="ECO:0000256" key="1">
    <source>
        <dbReference type="SAM" id="Coils"/>
    </source>
</evidence>
<dbReference type="SUPFAM" id="SSF50729">
    <property type="entry name" value="PH domain-like"/>
    <property type="match status" value="1"/>
</dbReference>
<dbReference type="Gene3D" id="2.30.29.30">
    <property type="entry name" value="Pleckstrin-homology domain (PH domain)/Phosphotyrosine-binding domain (PTB)"/>
    <property type="match status" value="1"/>
</dbReference>
<feature type="compositionally biased region" description="Polar residues" evidence="2">
    <location>
        <begin position="1"/>
        <end position="13"/>
    </location>
</feature>
<organism evidence="4 5">
    <name type="scientific">Discostella pseudostelligera</name>
    <dbReference type="NCBI Taxonomy" id="259834"/>
    <lineage>
        <taxon>Eukaryota</taxon>
        <taxon>Sar</taxon>
        <taxon>Stramenopiles</taxon>
        <taxon>Ochrophyta</taxon>
        <taxon>Bacillariophyta</taxon>
        <taxon>Coscinodiscophyceae</taxon>
        <taxon>Thalassiosirophycidae</taxon>
        <taxon>Stephanodiscales</taxon>
        <taxon>Stephanodiscaceae</taxon>
        <taxon>Discostella</taxon>
    </lineage>
</organism>
<dbReference type="SMART" id="SM00233">
    <property type="entry name" value="PH"/>
    <property type="match status" value="1"/>
</dbReference>
<keyword evidence="1" id="KW-0175">Coiled coil</keyword>
<dbReference type="AlphaFoldDB" id="A0ABD3MEN2"/>
<keyword evidence="5" id="KW-1185">Reference proteome</keyword>
<feature type="domain" description="PH" evidence="3">
    <location>
        <begin position="87"/>
        <end position="182"/>
    </location>
</feature>
<name>A0ABD3MEN2_9STRA</name>
<evidence type="ECO:0000256" key="2">
    <source>
        <dbReference type="SAM" id="MobiDB-lite"/>
    </source>
</evidence>
<gene>
    <name evidence="4" type="ORF">ACHAWU_008187</name>
</gene>
<accession>A0ABD3MEN2</accession>
<dbReference type="PROSITE" id="PS50003">
    <property type="entry name" value="PH_DOMAIN"/>
    <property type="match status" value="1"/>
</dbReference>
<reference evidence="4 5" key="1">
    <citation type="submission" date="2024-10" db="EMBL/GenBank/DDBJ databases">
        <title>Updated reference genomes for cyclostephanoid diatoms.</title>
        <authorList>
            <person name="Roberts W.R."/>
            <person name="Alverson A.J."/>
        </authorList>
    </citation>
    <scope>NUCLEOTIDE SEQUENCE [LARGE SCALE GENOMIC DNA]</scope>
    <source>
        <strain evidence="4 5">AJA232-27</strain>
    </source>
</reference>
<dbReference type="Proteomes" id="UP001530293">
    <property type="component" value="Unassembled WGS sequence"/>
</dbReference>
<evidence type="ECO:0000259" key="3">
    <source>
        <dbReference type="PROSITE" id="PS50003"/>
    </source>
</evidence>
<evidence type="ECO:0000313" key="5">
    <source>
        <dbReference type="Proteomes" id="UP001530293"/>
    </source>
</evidence>
<feature type="coiled-coil region" evidence="1">
    <location>
        <begin position="208"/>
        <end position="235"/>
    </location>
</feature>
<feature type="region of interest" description="Disordered" evidence="2">
    <location>
        <begin position="1"/>
        <end position="23"/>
    </location>
</feature>
<protein>
    <recommendedName>
        <fullName evidence="3">PH domain-containing protein</fullName>
    </recommendedName>
</protein>
<dbReference type="InterPro" id="IPR011993">
    <property type="entry name" value="PH-like_dom_sf"/>
</dbReference>
<comment type="caution">
    <text evidence="4">The sequence shown here is derived from an EMBL/GenBank/DDBJ whole genome shotgun (WGS) entry which is preliminary data.</text>
</comment>
<sequence>MSGQLRQRNTMPNRDSGGGGGGVDSTATSAMMLNYDESLLSAPNLLAVSPIHSSPVMKIHIPAIYSFLPATIQWILMRCCPKNWTPRWKRRYLIAVGEYIYRFKDENDVSPKGSPIPVIMADVRIVSNENVVDDDLPFALEILPVGYQAVFEISSIGKTQYFAVENREEASLWVNTLRQMRQDAISRSMGHTHGNPYPTKWKALDTSAKRLKDKKTRIKSKLEEMNRKEQEMQSLGGGGTVGANMGYYS</sequence>
<proteinExistence type="predicted"/>